<dbReference type="Proteomes" id="UP001501095">
    <property type="component" value="Unassembled WGS sequence"/>
</dbReference>
<evidence type="ECO:0000313" key="2">
    <source>
        <dbReference type="Proteomes" id="UP001501095"/>
    </source>
</evidence>
<protein>
    <submittedName>
        <fullName evidence="1">Uncharacterized protein</fullName>
    </submittedName>
</protein>
<sequence>MVFGTGVLPLSVGQEDAAPADDSIDVVMIAAPVMPSADTPAITARRLVARRR</sequence>
<proteinExistence type="predicted"/>
<keyword evidence="2" id="KW-1185">Reference proteome</keyword>
<name>A0ABP6BB19_9ACTN</name>
<comment type="caution">
    <text evidence="1">The sequence shown here is derived from an EMBL/GenBank/DDBJ whole genome shotgun (WGS) entry which is preliminary data.</text>
</comment>
<dbReference type="EMBL" id="BAAATM010000019">
    <property type="protein sequence ID" value="GAA2553292.1"/>
    <property type="molecule type" value="Genomic_DNA"/>
</dbReference>
<evidence type="ECO:0000313" key="1">
    <source>
        <dbReference type="EMBL" id="GAA2553292.1"/>
    </source>
</evidence>
<accession>A0ABP6BB19</accession>
<organism evidence="1 2">
    <name type="scientific">Streptomyces levis</name>
    <dbReference type="NCBI Taxonomy" id="285566"/>
    <lineage>
        <taxon>Bacteria</taxon>
        <taxon>Bacillati</taxon>
        <taxon>Actinomycetota</taxon>
        <taxon>Actinomycetes</taxon>
        <taxon>Kitasatosporales</taxon>
        <taxon>Streptomycetaceae</taxon>
        <taxon>Streptomyces</taxon>
    </lineage>
</organism>
<gene>
    <name evidence="1" type="ORF">GCM10010423_62730</name>
</gene>
<reference evidence="2" key="1">
    <citation type="journal article" date="2019" name="Int. J. Syst. Evol. Microbiol.">
        <title>The Global Catalogue of Microorganisms (GCM) 10K type strain sequencing project: providing services to taxonomists for standard genome sequencing and annotation.</title>
        <authorList>
            <consortium name="The Broad Institute Genomics Platform"/>
            <consortium name="The Broad Institute Genome Sequencing Center for Infectious Disease"/>
            <person name="Wu L."/>
            <person name="Ma J."/>
        </authorList>
    </citation>
    <scope>NUCLEOTIDE SEQUENCE [LARGE SCALE GENOMIC DNA]</scope>
    <source>
        <strain evidence="2">JCM 6924</strain>
    </source>
</reference>